<protein>
    <submittedName>
        <fullName evidence="6">Putative 26s proteasome regulatory complex subunit psmd10</fullName>
    </submittedName>
</protein>
<keyword evidence="1" id="KW-0677">Repeat</keyword>
<feature type="repeat" description="ANK" evidence="3">
    <location>
        <begin position="148"/>
        <end position="180"/>
    </location>
</feature>
<feature type="signal peptide" evidence="5">
    <location>
        <begin position="1"/>
        <end position="20"/>
    </location>
</feature>
<accession>A0A7G3A8L6</accession>
<dbReference type="PROSITE" id="PS50297">
    <property type="entry name" value="ANK_REP_REGION"/>
    <property type="match status" value="2"/>
</dbReference>
<dbReference type="AlphaFoldDB" id="A0A7G3A8L6"/>
<evidence type="ECO:0000256" key="4">
    <source>
        <dbReference type="SAM" id="MobiDB-lite"/>
    </source>
</evidence>
<evidence type="ECO:0000256" key="3">
    <source>
        <dbReference type="PROSITE-ProRule" id="PRU00023"/>
    </source>
</evidence>
<evidence type="ECO:0000256" key="5">
    <source>
        <dbReference type="SAM" id="SignalP"/>
    </source>
</evidence>
<organism evidence="6">
    <name type="scientific">Lutzomyia longipalpis</name>
    <name type="common">Sand fly</name>
    <dbReference type="NCBI Taxonomy" id="7200"/>
    <lineage>
        <taxon>Eukaryota</taxon>
        <taxon>Metazoa</taxon>
        <taxon>Ecdysozoa</taxon>
        <taxon>Arthropoda</taxon>
        <taxon>Hexapoda</taxon>
        <taxon>Insecta</taxon>
        <taxon>Pterygota</taxon>
        <taxon>Neoptera</taxon>
        <taxon>Endopterygota</taxon>
        <taxon>Diptera</taxon>
        <taxon>Nematocera</taxon>
        <taxon>Psychodoidea</taxon>
        <taxon>Psychodidae</taxon>
        <taxon>Lutzomyia</taxon>
        <taxon>Lutzomyia</taxon>
    </lineage>
</organism>
<proteinExistence type="predicted"/>
<sequence length="353" mass="38957">MMIFLFKSFFLLSLPPLLCGRAQVTSRLRTLRMNLEQVPMVSTLLRAARDANELLLKEALRDILINGVTKEDLNSTDKSGRTAISYICSTNLTHFLDIFLQLPGIDINKPDNEGNTPLHFAAQAGQVDVVNMLLSRSRSIVVDAKNNLGFTPLMKAALQGRTKCAKLLLFAGASPVETDSGRGMRPEQWAKFCGRYSCAEMIEKCARSRLLEKTSSCKWSNDSLALDKPAVSRSRTNPSQQQSGGIRSKFRKVFPFTLSFRDKQFKEDPSAGTEIVQYLSAAALCASGPVVLPANGNSKIIKSIIRPLEVPKLEVTLANNMSLIRKYENSSFSEDTESVESAAHQPPTPRGKK</sequence>
<evidence type="ECO:0000256" key="2">
    <source>
        <dbReference type="ARBA" id="ARBA00023043"/>
    </source>
</evidence>
<dbReference type="PANTHER" id="PTHR24173:SF40">
    <property type="entry name" value="AGAP006757-PA"/>
    <property type="match status" value="1"/>
</dbReference>
<dbReference type="Gene3D" id="1.25.40.20">
    <property type="entry name" value="Ankyrin repeat-containing domain"/>
    <property type="match status" value="1"/>
</dbReference>
<dbReference type="InterPro" id="IPR002110">
    <property type="entry name" value="Ankyrin_rpt"/>
</dbReference>
<dbReference type="InterPro" id="IPR036770">
    <property type="entry name" value="Ankyrin_rpt-contain_sf"/>
</dbReference>
<dbReference type="GO" id="GO:0000502">
    <property type="term" value="C:proteasome complex"/>
    <property type="evidence" value="ECO:0007669"/>
    <property type="project" value="UniProtKB-KW"/>
</dbReference>
<dbReference type="EMBL" id="GITU01000057">
    <property type="protein sequence ID" value="MBC1168760.1"/>
    <property type="molecule type" value="Transcribed_RNA"/>
</dbReference>
<dbReference type="PANTHER" id="PTHR24173">
    <property type="entry name" value="ANKYRIN REPEAT CONTAINING"/>
    <property type="match status" value="1"/>
</dbReference>
<feature type="region of interest" description="Disordered" evidence="4">
    <location>
        <begin position="331"/>
        <end position="353"/>
    </location>
</feature>
<keyword evidence="5" id="KW-0732">Signal</keyword>
<evidence type="ECO:0000256" key="1">
    <source>
        <dbReference type="ARBA" id="ARBA00022737"/>
    </source>
</evidence>
<feature type="repeat" description="ANK" evidence="3">
    <location>
        <begin position="113"/>
        <end position="145"/>
    </location>
</feature>
<keyword evidence="2 3" id="KW-0040">ANK repeat</keyword>
<keyword evidence="6" id="KW-0647">Proteasome</keyword>
<dbReference type="SUPFAM" id="SSF48403">
    <property type="entry name" value="Ankyrin repeat"/>
    <property type="match status" value="1"/>
</dbReference>
<feature type="chain" id="PRO_5028823963" evidence="5">
    <location>
        <begin position="21"/>
        <end position="353"/>
    </location>
</feature>
<dbReference type="SMART" id="SM00248">
    <property type="entry name" value="ANK"/>
    <property type="match status" value="3"/>
</dbReference>
<dbReference type="PROSITE" id="PS50088">
    <property type="entry name" value="ANK_REPEAT"/>
    <property type="match status" value="2"/>
</dbReference>
<dbReference type="Pfam" id="PF00023">
    <property type="entry name" value="Ank"/>
    <property type="match status" value="1"/>
</dbReference>
<evidence type="ECO:0000313" key="6">
    <source>
        <dbReference type="EMBL" id="MBC1168760.1"/>
    </source>
</evidence>
<reference evidence="6" key="1">
    <citation type="journal article" date="2020" name="BMC">
        <title>Leishmania infection induces a limited differential gene expression in the sand fly midgut.</title>
        <authorList>
            <person name="Coutinho-Abreu I.V."/>
            <person name="Serafim T.D."/>
            <person name="Meneses C."/>
            <person name="Kamhawi S."/>
            <person name="Oliveira F."/>
            <person name="Valenzuela J.G."/>
        </authorList>
    </citation>
    <scope>NUCLEOTIDE SEQUENCE</scope>
    <source>
        <strain evidence="6">Jacobina</strain>
        <tissue evidence="6">Midgut</tissue>
    </source>
</reference>
<dbReference type="VEuPathDB" id="VectorBase:LLONM1_001502"/>
<name>A0A7G3A8L6_LUTLO</name>
<dbReference type="Pfam" id="PF12796">
    <property type="entry name" value="Ank_2"/>
    <property type="match status" value="1"/>
</dbReference>